<dbReference type="PANTHER" id="PTHR10887">
    <property type="entry name" value="DNA2/NAM7 HELICASE FAMILY"/>
    <property type="match status" value="1"/>
</dbReference>
<organism evidence="5 6">
    <name type="scientific">Alkalibaculum sporogenes</name>
    <dbReference type="NCBI Taxonomy" id="2655001"/>
    <lineage>
        <taxon>Bacteria</taxon>
        <taxon>Bacillati</taxon>
        <taxon>Bacillota</taxon>
        <taxon>Clostridia</taxon>
        <taxon>Eubacteriales</taxon>
        <taxon>Eubacteriaceae</taxon>
        <taxon>Alkalibaculum</taxon>
    </lineage>
</organism>
<comment type="caution">
    <text evidence="5">The sequence shown here is derived from an EMBL/GenBank/DDBJ whole genome shotgun (WGS) entry which is preliminary data.</text>
</comment>
<evidence type="ECO:0000313" key="6">
    <source>
        <dbReference type="Proteomes" id="UP000440004"/>
    </source>
</evidence>
<dbReference type="PANTHER" id="PTHR10887:SF530">
    <property type="entry name" value="SUPERFAMILY I DNA HELICASES"/>
    <property type="match status" value="1"/>
</dbReference>
<evidence type="ECO:0000259" key="3">
    <source>
        <dbReference type="Pfam" id="PF13086"/>
    </source>
</evidence>
<dbReference type="GO" id="GO:0004386">
    <property type="term" value="F:helicase activity"/>
    <property type="evidence" value="ECO:0007669"/>
    <property type="project" value="InterPro"/>
</dbReference>
<gene>
    <name evidence="5" type="ORF">GC105_00760</name>
</gene>
<name>A0A6A7K5A6_9FIRM</name>
<dbReference type="CDD" id="cd17934">
    <property type="entry name" value="DEXXQc_Upf1-like"/>
    <property type="match status" value="1"/>
</dbReference>
<dbReference type="EMBL" id="WHNX01000001">
    <property type="protein sequence ID" value="MPW24323.1"/>
    <property type="molecule type" value="Genomic_DNA"/>
</dbReference>
<dbReference type="InterPro" id="IPR024402">
    <property type="entry name" value="DUF2726"/>
</dbReference>
<reference evidence="5 6" key="1">
    <citation type="submission" date="2019-10" db="EMBL/GenBank/DDBJ databases">
        <title>Alkalibaculum tamaniensis sp.nov., a new alkaliphilic acetogen, isolated on methoxylated aromatics from a mud volcano.</title>
        <authorList>
            <person name="Khomyakova M.A."/>
            <person name="Merkel A.Y."/>
            <person name="Bonch-Osmolovskaya E.A."/>
            <person name="Slobodkin A.I."/>
        </authorList>
    </citation>
    <scope>NUCLEOTIDE SEQUENCE [LARGE SCALE GENOMIC DNA]</scope>
    <source>
        <strain evidence="5 6">M08DMB</strain>
    </source>
</reference>
<dbReference type="AlphaFoldDB" id="A0A6A7K5A6"/>
<dbReference type="CDD" id="cd18808">
    <property type="entry name" value="SF1_C_Upf1"/>
    <property type="match status" value="1"/>
</dbReference>
<dbReference type="InterPro" id="IPR045055">
    <property type="entry name" value="DNA2/NAM7-like"/>
</dbReference>
<feature type="domain" description="DNA2/NAM7 helicase-like C-terminal" evidence="4">
    <location>
        <begin position="493"/>
        <end position="650"/>
    </location>
</feature>
<feature type="domain" description="DNA2/NAM7 helicase helicase" evidence="3">
    <location>
        <begin position="105"/>
        <end position="458"/>
    </location>
</feature>
<feature type="coiled-coil region" evidence="1">
    <location>
        <begin position="324"/>
        <end position="351"/>
    </location>
</feature>
<keyword evidence="1" id="KW-0175">Coiled coil</keyword>
<dbReference type="Gene3D" id="3.40.50.300">
    <property type="entry name" value="P-loop containing nucleotide triphosphate hydrolases"/>
    <property type="match status" value="2"/>
</dbReference>
<dbReference type="Pfam" id="PF10881">
    <property type="entry name" value="DUF2726"/>
    <property type="match status" value="1"/>
</dbReference>
<dbReference type="InterPro" id="IPR047187">
    <property type="entry name" value="SF1_C_Upf1"/>
</dbReference>
<dbReference type="Proteomes" id="UP000440004">
    <property type="component" value="Unassembled WGS sequence"/>
</dbReference>
<evidence type="ECO:0000256" key="1">
    <source>
        <dbReference type="SAM" id="Coils"/>
    </source>
</evidence>
<sequence>MKALQFSKYTRIYFESRHTETYENSRLSFVKSALAKESSNNIFQYFKEIAHKVSLKTDDGTNILGNRYKKIDFIRPDSVLASYLSGEINEKKDFRNLDIIYPFGFNASQKQAVENAMNNQVSIVEGPPGTGKTQTILNIVANAVIKGKSIAVVSSNNEATKNVFDKLAKNDVSFIAAYLGSGKNKQEFVDSQSGCLPEFSGWERSIQENEDIQSKLLELAKNLDVMLVNKNQLSALQQEQDVVLTEKEHFEEYYDKINQEQINIKARKILKPKAVLKLLIELENRNVDSRISFFRKVAYAFKYGIWDKSFYLAENSVRIAICQKLFYTLKISELKQAVNKLENELEHYNFIERMNEYSELSMKLFKSYLHKKYAGMNERKLYKVDDLWKNSEEFIINYPVVLSTTYSLRSSLSSKLVYDYVIVDEASQVDLATGVLALSCAKNTVIVGDLNQLPNVIKDETKKETNSIFERYNLSAKYNYSMHSLLSSVSAVFEDVERIMLREHYRCHPKIIGFCNQKFYDNQLIILTEPKTDKEPLVVYKTVAGNHSRDRMNLRQIDVIEKEVIPEQKLNVDIDSIGIVTPYRNQTEHLQQVFKNTKVKADTVDKFQGQERNIVILSTVDDEITDFTDDPNRLNVAVSRAIDQLIVVTDGNDPKRNTNIGDLIGYIKYNNCEIIDSKLYSIFDYLYKYYEEQRKVFLRKTKRVSEYDSENLMYGLIMEVLQGDFRKYDVAVHVPLRMIVRESLLLTNEENRYVLNENTHVDFLIYSKIVHQPVLVIEVDGYEFHKAGTVQIDRDIKKNAILEKSKLPYIRFATNGSEEKEKLYEKLKSIL</sequence>
<dbReference type="InterPro" id="IPR041677">
    <property type="entry name" value="DNA2/NAM7_AAA_11"/>
</dbReference>
<accession>A0A6A7K5A6</accession>
<dbReference type="InterPro" id="IPR027417">
    <property type="entry name" value="P-loop_NTPase"/>
</dbReference>
<dbReference type="InterPro" id="IPR041679">
    <property type="entry name" value="DNA2/NAM7-like_C"/>
</dbReference>
<evidence type="ECO:0000259" key="4">
    <source>
        <dbReference type="Pfam" id="PF13087"/>
    </source>
</evidence>
<proteinExistence type="predicted"/>
<evidence type="ECO:0000259" key="2">
    <source>
        <dbReference type="Pfam" id="PF10881"/>
    </source>
</evidence>
<evidence type="ECO:0000313" key="5">
    <source>
        <dbReference type="EMBL" id="MPW24323.1"/>
    </source>
</evidence>
<feature type="domain" description="DUF2726" evidence="2">
    <location>
        <begin position="708"/>
        <end position="828"/>
    </location>
</feature>
<dbReference type="Gene3D" id="3.40.960.10">
    <property type="entry name" value="VSR Endonuclease"/>
    <property type="match status" value="1"/>
</dbReference>
<dbReference type="SUPFAM" id="SSF52540">
    <property type="entry name" value="P-loop containing nucleoside triphosphate hydrolases"/>
    <property type="match status" value="1"/>
</dbReference>
<dbReference type="Pfam" id="PF13086">
    <property type="entry name" value="AAA_11"/>
    <property type="match status" value="1"/>
</dbReference>
<keyword evidence="6" id="KW-1185">Reference proteome</keyword>
<protein>
    <submittedName>
        <fullName evidence="5">AAA family ATPase</fullName>
    </submittedName>
</protein>
<dbReference type="Pfam" id="PF13087">
    <property type="entry name" value="AAA_12"/>
    <property type="match status" value="1"/>
</dbReference>